<dbReference type="InterPro" id="IPR045397">
    <property type="entry name" value="TumE-like"/>
</dbReference>
<dbReference type="RefSeq" id="WP_323325980.1">
    <property type="nucleotide sequence ID" value="NZ_JAYGIL010000003.1"/>
</dbReference>
<evidence type="ECO:0000313" key="2">
    <source>
        <dbReference type="Proteomes" id="UP001303899"/>
    </source>
</evidence>
<protein>
    <submittedName>
        <fullName evidence="1">DUF6516 family protein</fullName>
    </submittedName>
</protein>
<dbReference type="Proteomes" id="UP001303899">
    <property type="component" value="Unassembled WGS sequence"/>
</dbReference>
<dbReference type="Pfam" id="PF20126">
    <property type="entry name" value="TumE"/>
    <property type="match status" value="1"/>
</dbReference>
<accession>A0ABU5S0C6</accession>
<proteinExistence type="predicted"/>
<keyword evidence="2" id="KW-1185">Reference proteome</keyword>
<comment type="caution">
    <text evidence="1">The sequence shown here is derived from an EMBL/GenBank/DDBJ whole genome shotgun (WGS) entry which is preliminary data.</text>
</comment>
<dbReference type="EMBL" id="JAYGIL010000003">
    <property type="protein sequence ID" value="MEA5401920.1"/>
    <property type="molecule type" value="Genomic_DNA"/>
</dbReference>
<sequence length="120" mass="14604">MNEILLTISSFDDIIEEIQILTQRQDNRIMEFRVRLKMADTSILEITEIFVFDLNKRKYSFQWMNENYELKIRWDNAPHHRQFPTFPHHKHVENEENVQESEEPTLTEVLKLIRKATMVE</sequence>
<evidence type="ECO:0000313" key="1">
    <source>
        <dbReference type="EMBL" id="MEA5401920.1"/>
    </source>
</evidence>
<name>A0ABU5S0C6_9BACT</name>
<organism evidence="1 2">
    <name type="scientific">Arcicella gelida</name>
    <dbReference type="NCBI Taxonomy" id="2984195"/>
    <lineage>
        <taxon>Bacteria</taxon>
        <taxon>Pseudomonadati</taxon>
        <taxon>Bacteroidota</taxon>
        <taxon>Cytophagia</taxon>
        <taxon>Cytophagales</taxon>
        <taxon>Flectobacillaceae</taxon>
        <taxon>Arcicella</taxon>
    </lineage>
</organism>
<reference evidence="1 2" key="1">
    <citation type="submission" date="2023-12" db="EMBL/GenBank/DDBJ databases">
        <title>Novel species of the genus Arcicella isolated from rivers.</title>
        <authorList>
            <person name="Lu H."/>
        </authorList>
    </citation>
    <scope>NUCLEOTIDE SEQUENCE [LARGE SCALE GENOMIC DNA]</scope>
    <source>
        <strain evidence="1 2">DC2W</strain>
    </source>
</reference>
<gene>
    <name evidence="1" type="ORF">VB776_03260</name>
</gene>